<dbReference type="RefSeq" id="WP_263060987.1">
    <property type="nucleotide sequence ID" value="NZ_JAOUSE010000005.1"/>
</dbReference>
<evidence type="ECO:0000313" key="2">
    <source>
        <dbReference type="EMBL" id="MCU9593448.1"/>
    </source>
</evidence>
<dbReference type="NCBIfam" id="NF047422">
    <property type="entry name" value="YfmF_fam"/>
    <property type="match status" value="1"/>
</dbReference>
<dbReference type="InterPro" id="IPR050361">
    <property type="entry name" value="MPP/UQCRC_Complex"/>
</dbReference>
<proteinExistence type="predicted"/>
<dbReference type="SUPFAM" id="SSF63411">
    <property type="entry name" value="LuxS/MPP-like metallohydrolase"/>
    <property type="match status" value="2"/>
</dbReference>
<dbReference type="PANTHER" id="PTHR11851:SF186">
    <property type="entry name" value="INACTIVE METALLOPROTEASE YMFF-RELATED"/>
    <property type="match status" value="1"/>
</dbReference>
<organism evidence="2 3">
    <name type="scientific">Pallidibacillus thermolactis</name>
    <dbReference type="NCBI Taxonomy" id="251051"/>
    <lineage>
        <taxon>Bacteria</taxon>
        <taxon>Bacillati</taxon>
        <taxon>Bacillota</taxon>
        <taxon>Bacilli</taxon>
        <taxon>Bacillales</taxon>
        <taxon>Bacillaceae</taxon>
        <taxon>Pallidibacillus</taxon>
    </lineage>
</organism>
<evidence type="ECO:0000313" key="3">
    <source>
        <dbReference type="Proteomes" id="UP001208656"/>
    </source>
</evidence>
<accession>A0ABT2WCP1</accession>
<keyword evidence="3" id="KW-1185">Reference proteome</keyword>
<protein>
    <submittedName>
        <fullName evidence="2">Insulinase family protein</fullName>
    </submittedName>
</protein>
<dbReference type="EMBL" id="JAOUSE010000005">
    <property type="protein sequence ID" value="MCU9593448.1"/>
    <property type="molecule type" value="Genomic_DNA"/>
</dbReference>
<name>A0ABT2WCP1_9BACI</name>
<dbReference type="PANTHER" id="PTHR11851">
    <property type="entry name" value="METALLOPROTEASE"/>
    <property type="match status" value="1"/>
</dbReference>
<reference evidence="2 3" key="1">
    <citation type="submission" date="2022-10" db="EMBL/GenBank/DDBJ databases">
        <title>Description of Fervidibacillus gen. nov. in the family Fervidibacillaceae fam. nov. with two species, Fervidibacillus albus sp. nov., and Fervidibacillus halotolerans sp. nov., isolated from tidal flat sediments.</title>
        <authorList>
            <person name="Kwon K.K."/>
            <person name="Yang S.-H."/>
        </authorList>
    </citation>
    <scope>NUCLEOTIDE SEQUENCE [LARGE SCALE GENOMIC DNA]</scope>
    <source>
        <strain evidence="2 3">DSM 23332</strain>
    </source>
</reference>
<dbReference type="Proteomes" id="UP001208656">
    <property type="component" value="Unassembled WGS sequence"/>
</dbReference>
<sequence>MIEEMTIKSSNQNGLQVHLCNTEKFKTINIMLTMKIPLKMEFTTARALIPQILVNGSKNYPNRRLIKQRLDEMFGATLFTDVQKKGDNHYISFRMEVPGDQYLNISNSLLEKSLHFLHEIVYKPALENGAFYNSIVEKEKRFLEQRIYSMYNDKIIYANDRLIEEMFKNDPYGLSALGRIEEIPSLNAAFIYSVYKELLQNASLDLFIVGAFNVKEVQQMIVKIFSEEYNNKPTKKIHLDVKNVSNVRVIQEKLDVEQGQLLLGYRTFTTIQDDDYEATLVANALFGRFPSSKLFVNLREKKSLAYFILSRIEINKGLLITMAGIDFKNYDYAVQVIREQEYAIKEGHFTDAEVEHAKAMLINLLLESLDNPLGIMDITIQSIDRGSSNNITDQIKRISMITKSDVIRVANKWVLDTIYFLDKKESE</sequence>
<dbReference type="InterPro" id="IPR011249">
    <property type="entry name" value="Metalloenz_LuxS/M16"/>
</dbReference>
<feature type="domain" description="Peptidase M16 C-terminal" evidence="1">
    <location>
        <begin position="186"/>
        <end position="361"/>
    </location>
</feature>
<gene>
    <name evidence="2" type="ORF">OEV82_03125</name>
</gene>
<comment type="caution">
    <text evidence="2">The sequence shown here is derived from an EMBL/GenBank/DDBJ whole genome shotgun (WGS) entry which is preliminary data.</text>
</comment>
<dbReference type="Pfam" id="PF05193">
    <property type="entry name" value="Peptidase_M16_C"/>
    <property type="match status" value="1"/>
</dbReference>
<evidence type="ECO:0000259" key="1">
    <source>
        <dbReference type="Pfam" id="PF05193"/>
    </source>
</evidence>
<dbReference type="InterPro" id="IPR007863">
    <property type="entry name" value="Peptidase_M16_C"/>
</dbReference>
<dbReference type="Gene3D" id="3.30.830.10">
    <property type="entry name" value="Metalloenzyme, LuxS/M16 peptidase-like"/>
    <property type="match status" value="2"/>
</dbReference>